<feature type="transmembrane region" description="Helical" evidence="7">
    <location>
        <begin position="109"/>
        <end position="130"/>
    </location>
</feature>
<organism evidence="9">
    <name type="scientific">Perkinsus marinus (strain ATCC 50983 / TXsc)</name>
    <dbReference type="NCBI Taxonomy" id="423536"/>
    <lineage>
        <taxon>Eukaryota</taxon>
        <taxon>Sar</taxon>
        <taxon>Alveolata</taxon>
        <taxon>Perkinsozoa</taxon>
        <taxon>Perkinsea</taxon>
        <taxon>Perkinsida</taxon>
        <taxon>Perkinsidae</taxon>
        <taxon>Perkinsus</taxon>
    </lineage>
</organism>
<dbReference type="InParanoid" id="C5LPI7"/>
<keyword evidence="5 7" id="KW-1133">Transmembrane helix</keyword>
<dbReference type="GO" id="GO:0005337">
    <property type="term" value="F:nucleoside transmembrane transporter activity"/>
    <property type="evidence" value="ECO:0007669"/>
    <property type="project" value="InterPro"/>
</dbReference>
<feature type="transmembrane region" description="Helical" evidence="7">
    <location>
        <begin position="400"/>
        <end position="423"/>
    </location>
</feature>
<dbReference type="EMBL" id="GG684180">
    <property type="protein sequence ID" value="EER01307.1"/>
    <property type="molecule type" value="Genomic_DNA"/>
</dbReference>
<feature type="transmembrane region" description="Helical" evidence="7">
    <location>
        <begin position="334"/>
        <end position="353"/>
    </location>
</feature>
<keyword evidence="3" id="KW-0813">Transport</keyword>
<feature type="transmembrane region" description="Helical" evidence="7">
    <location>
        <begin position="136"/>
        <end position="156"/>
    </location>
</feature>
<dbReference type="OrthoDB" id="406901at2759"/>
<keyword evidence="6 7" id="KW-0472">Membrane</keyword>
<dbReference type="PANTHER" id="PTHR10332">
    <property type="entry name" value="EQUILIBRATIVE NUCLEOSIDE TRANSPORTER"/>
    <property type="match status" value="1"/>
</dbReference>
<feature type="transmembrane region" description="Helical" evidence="7">
    <location>
        <begin position="46"/>
        <end position="63"/>
    </location>
</feature>
<proteinExistence type="inferred from homology"/>
<evidence type="ECO:0000256" key="4">
    <source>
        <dbReference type="ARBA" id="ARBA00022692"/>
    </source>
</evidence>
<dbReference type="RefSeq" id="XP_002768589.1">
    <property type="nucleotide sequence ID" value="XM_002768543.1"/>
</dbReference>
<evidence type="ECO:0000313" key="8">
    <source>
        <dbReference type="EMBL" id="EER01307.1"/>
    </source>
</evidence>
<feature type="transmembrane region" description="Helical" evidence="7">
    <location>
        <begin position="365"/>
        <end position="388"/>
    </location>
</feature>
<dbReference type="InterPro" id="IPR036259">
    <property type="entry name" value="MFS_trans_sf"/>
</dbReference>
<accession>C5LPI7</accession>
<dbReference type="Gene3D" id="1.20.1250.20">
    <property type="entry name" value="MFS general substrate transporter like domains"/>
    <property type="match status" value="1"/>
</dbReference>
<evidence type="ECO:0000256" key="2">
    <source>
        <dbReference type="ARBA" id="ARBA00007965"/>
    </source>
</evidence>
<feature type="transmembrane region" description="Helical" evidence="7">
    <location>
        <begin position="273"/>
        <end position="291"/>
    </location>
</feature>
<evidence type="ECO:0000256" key="1">
    <source>
        <dbReference type="ARBA" id="ARBA00004141"/>
    </source>
</evidence>
<evidence type="ECO:0000256" key="5">
    <source>
        <dbReference type="ARBA" id="ARBA00022989"/>
    </source>
</evidence>
<dbReference type="PANTHER" id="PTHR10332:SF10">
    <property type="entry name" value="EQUILIBRATIVE NUCLEOSIDE TRANSPORTER 4"/>
    <property type="match status" value="1"/>
</dbReference>
<comment type="similarity">
    <text evidence="2">Belongs to the SLC29A/ENT transporter (TC 2.A.57) family.</text>
</comment>
<dbReference type="Pfam" id="PF01733">
    <property type="entry name" value="Nucleoside_tran"/>
    <property type="match status" value="1"/>
</dbReference>
<feature type="transmembrane region" description="Helical" evidence="7">
    <location>
        <begin position="75"/>
        <end position="97"/>
    </location>
</feature>
<dbReference type="GeneID" id="9058865"/>
<reference evidence="8 9" key="1">
    <citation type="submission" date="2008-07" db="EMBL/GenBank/DDBJ databases">
        <authorList>
            <person name="El-Sayed N."/>
            <person name="Caler E."/>
            <person name="Inman J."/>
            <person name="Amedeo P."/>
            <person name="Hass B."/>
            <person name="Wortman J."/>
        </authorList>
    </citation>
    <scope>NUCLEOTIDE SEQUENCE [LARGE SCALE GENOMIC DNA]</scope>
    <source>
        <strain evidence="9">ATCC 50983 / TXsc</strain>
    </source>
</reference>
<dbReference type="InterPro" id="IPR002259">
    <property type="entry name" value="Eqnu_transpt"/>
</dbReference>
<evidence type="ECO:0000256" key="7">
    <source>
        <dbReference type="SAM" id="Phobius"/>
    </source>
</evidence>
<keyword evidence="9" id="KW-1185">Reference proteome</keyword>
<protein>
    <submittedName>
        <fullName evidence="8">Equilibrative nucleoside transporter, putative</fullName>
    </submittedName>
</protein>
<dbReference type="AlphaFoldDB" id="C5LPI7"/>
<evidence type="ECO:0000256" key="3">
    <source>
        <dbReference type="ARBA" id="ARBA00022448"/>
    </source>
</evidence>
<feature type="transmembrane region" description="Helical" evidence="7">
    <location>
        <begin position="211"/>
        <end position="231"/>
    </location>
</feature>
<sequence length="429" mass="47460">MPSSTSSHELSQVGTDAATIESLEEAIPPESPKTPTGEVVDWKLKAMFCFIGCVALVGWNFILGELGTLIDAFGAAYGTWMSLCYSLCVNAGQLMLVWVGNRFKFGPRFYTGCIGMGISMILLAICAITFAQNNQWAGFAAGCVLIGIFGFANSLMQSSMFGLAALVDPVCTEFVLIGEGLSGLIAWPLDRLCQAILEGCGVTDYLYPRMVLFYGLGMLANFATIPVYKYVMQRHPLMRVVLELEESRQKFVLKRQMKRPLGQVVWDTIPQAFNVWLSFTTTFTVFPWLVFDMKPSDLSAALFGQLMTYCYQVFDTVGRSSPSYHLRLSKRATRFASFGRLIFIALFFLCAEIDVSPLNQDWFRFIVMALFAGSNGVVASWCMIHGPTQVDQEQMEELEIAGYVMAFGLICGILSGSVIATVIQQTAYM</sequence>
<evidence type="ECO:0000256" key="6">
    <source>
        <dbReference type="ARBA" id="ARBA00023136"/>
    </source>
</evidence>
<evidence type="ECO:0000313" key="9">
    <source>
        <dbReference type="Proteomes" id="UP000007800"/>
    </source>
</evidence>
<keyword evidence="4 7" id="KW-0812">Transmembrane</keyword>
<dbReference type="Proteomes" id="UP000007800">
    <property type="component" value="Unassembled WGS sequence"/>
</dbReference>
<name>C5LPI7_PERM5</name>
<gene>
    <name evidence="8" type="ORF">Pmar_PMAR004180</name>
</gene>
<dbReference type="GO" id="GO:0005886">
    <property type="term" value="C:plasma membrane"/>
    <property type="evidence" value="ECO:0007669"/>
    <property type="project" value="TreeGrafter"/>
</dbReference>
<dbReference type="SUPFAM" id="SSF103473">
    <property type="entry name" value="MFS general substrate transporter"/>
    <property type="match status" value="1"/>
</dbReference>
<comment type="subcellular location">
    <subcellularLocation>
        <location evidence="1">Membrane</location>
        <topology evidence="1">Multi-pass membrane protein</topology>
    </subcellularLocation>
</comment>